<evidence type="ECO:0000313" key="2">
    <source>
        <dbReference type="EMBL" id="BBZ08021.1"/>
    </source>
</evidence>
<name>A0A7I7VU58_9MYCO</name>
<protein>
    <submittedName>
        <fullName evidence="2">Uncharacterized protein</fullName>
    </submittedName>
</protein>
<evidence type="ECO:0000313" key="3">
    <source>
        <dbReference type="Proteomes" id="UP000467201"/>
    </source>
</evidence>
<organism evidence="2 3">
    <name type="scientific">Mycolicibacterium doricum</name>
    <dbReference type="NCBI Taxonomy" id="126673"/>
    <lineage>
        <taxon>Bacteria</taxon>
        <taxon>Bacillati</taxon>
        <taxon>Actinomycetota</taxon>
        <taxon>Actinomycetes</taxon>
        <taxon>Mycobacteriales</taxon>
        <taxon>Mycobacteriaceae</taxon>
        <taxon>Mycolicibacterium</taxon>
    </lineage>
</organism>
<feature type="region of interest" description="Disordered" evidence="1">
    <location>
        <begin position="1"/>
        <end position="46"/>
    </location>
</feature>
<dbReference type="KEGG" id="mdr:MDOR_21900"/>
<dbReference type="AlphaFoldDB" id="A0A7I7VU58"/>
<dbReference type="EMBL" id="AP022605">
    <property type="protein sequence ID" value="BBZ08021.1"/>
    <property type="molecule type" value="Genomic_DNA"/>
</dbReference>
<evidence type="ECO:0000256" key="1">
    <source>
        <dbReference type="SAM" id="MobiDB-lite"/>
    </source>
</evidence>
<reference evidence="2 3" key="1">
    <citation type="journal article" date="2019" name="Emerg. Microbes Infect.">
        <title>Comprehensive subspecies identification of 175 nontuberculous mycobacteria species based on 7547 genomic profiles.</title>
        <authorList>
            <person name="Matsumoto Y."/>
            <person name="Kinjo T."/>
            <person name="Motooka D."/>
            <person name="Nabeya D."/>
            <person name="Jung N."/>
            <person name="Uechi K."/>
            <person name="Horii T."/>
            <person name="Iida T."/>
            <person name="Fujita J."/>
            <person name="Nakamura S."/>
        </authorList>
    </citation>
    <scope>NUCLEOTIDE SEQUENCE [LARGE SCALE GENOMIC DNA]</scope>
    <source>
        <strain evidence="2 3">JCM 12405</strain>
    </source>
</reference>
<sequence length="142" mass="13503">MNIVTPPAAPAPPASGSTALNIPTPPYPAAPGVPASGAGGTPTGVLPPLEGAAAVFDRLLPGAPTPSAPGAVGTATNGPWDFIPTITVPQIPGLPVPLPTEIGPPSDGICAGTGGLWSASAAPGATPAKAPATSPASDRRDD</sequence>
<proteinExistence type="predicted"/>
<dbReference type="Proteomes" id="UP000467201">
    <property type="component" value="Chromosome"/>
</dbReference>
<feature type="compositionally biased region" description="Low complexity" evidence="1">
    <location>
        <begin position="118"/>
        <end position="136"/>
    </location>
</feature>
<feature type="region of interest" description="Disordered" evidence="1">
    <location>
        <begin position="97"/>
        <end position="142"/>
    </location>
</feature>
<gene>
    <name evidence="2" type="ORF">MDOR_21900</name>
</gene>
<dbReference type="RefSeq" id="WP_235849821.1">
    <property type="nucleotide sequence ID" value="NZ_AP022605.1"/>
</dbReference>
<accession>A0A7I7VU58</accession>